<gene>
    <name evidence="1" type="ORF">WICANDRAFT_62229</name>
</gene>
<evidence type="ECO:0000313" key="1">
    <source>
        <dbReference type="EMBL" id="ODQ59643.1"/>
    </source>
</evidence>
<protein>
    <submittedName>
        <fullName evidence="1">Uncharacterized protein</fullName>
    </submittedName>
</protein>
<dbReference type="OrthoDB" id="3987248at2759"/>
<name>A0A1E3P2S2_WICAA</name>
<sequence length="222" mass="25896">MAPITTFIKISPNTTIPLRIFINRKSIIQQQQQQYFETAISSAQTVNHRALVRLRSTTRLILSNRQIRSLVASLQAELCMILFETSPESLIMKNEGDGKERLKFKVDVDGWELYVNLVMGDVMEVRNMMKFGEVDKKEYNGMELLIRKPREVKQREEQEEVSLLQEGEDEEMRIPEEGEVVRIPDEEDSTEDKKTQLKYDYKGTNILLKRGINIEVLKIPKY</sequence>
<evidence type="ECO:0000313" key="2">
    <source>
        <dbReference type="Proteomes" id="UP000094112"/>
    </source>
</evidence>
<dbReference type="GO" id="GO:0070336">
    <property type="term" value="F:flap-structured DNA binding"/>
    <property type="evidence" value="ECO:0007669"/>
    <property type="project" value="InterPro"/>
</dbReference>
<dbReference type="Pfam" id="PF11561">
    <property type="entry name" value="Saw1"/>
    <property type="match status" value="1"/>
</dbReference>
<keyword evidence="2" id="KW-1185">Reference proteome</keyword>
<organism evidence="1 2">
    <name type="scientific">Wickerhamomyces anomalus (strain ATCC 58044 / CBS 1984 / NCYC 433 / NRRL Y-366-8)</name>
    <name type="common">Yeast</name>
    <name type="synonym">Hansenula anomala</name>
    <dbReference type="NCBI Taxonomy" id="683960"/>
    <lineage>
        <taxon>Eukaryota</taxon>
        <taxon>Fungi</taxon>
        <taxon>Dikarya</taxon>
        <taxon>Ascomycota</taxon>
        <taxon>Saccharomycotina</taxon>
        <taxon>Saccharomycetes</taxon>
        <taxon>Phaffomycetales</taxon>
        <taxon>Wickerhamomycetaceae</taxon>
        <taxon>Wickerhamomyces</taxon>
    </lineage>
</organism>
<dbReference type="EMBL" id="KV454210">
    <property type="protein sequence ID" value="ODQ59643.1"/>
    <property type="molecule type" value="Genomic_DNA"/>
</dbReference>
<dbReference type="Proteomes" id="UP000094112">
    <property type="component" value="Unassembled WGS sequence"/>
</dbReference>
<accession>A0A1E3P2S2</accession>
<reference evidence="1 2" key="1">
    <citation type="journal article" date="2016" name="Proc. Natl. Acad. Sci. U.S.A.">
        <title>Comparative genomics of biotechnologically important yeasts.</title>
        <authorList>
            <person name="Riley R."/>
            <person name="Haridas S."/>
            <person name="Wolfe K.H."/>
            <person name="Lopes M.R."/>
            <person name="Hittinger C.T."/>
            <person name="Goeker M."/>
            <person name="Salamov A.A."/>
            <person name="Wisecaver J.H."/>
            <person name="Long T.M."/>
            <person name="Calvey C.H."/>
            <person name="Aerts A.L."/>
            <person name="Barry K.W."/>
            <person name="Choi C."/>
            <person name="Clum A."/>
            <person name="Coughlan A.Y."/>
            <person name="Deshpande S."/>
            <person name="Douglass A.P."/>
            <person name="Hanson S.J."/>
            <person name="Klenk H.-P."/>
            <person name="LaButti K.M."/>
            <person name="Lapidus A."/>
            <person name="Lindquist E.A."/>
            <person name="Lipzen A.M."/>
            <person name="Meier-Kolthoff J.P."/>
            <person name="Ohm R.A."/>
            <person name="Otillar R.P."/>
            <person name="Pangilinan J.L."/>
            <person name="Peng Y."/>
            <person name="Rokas A."/>
            <person name="Rosa C.A."/>
            <person name="Scheuner C."/>
            <person name="Sibirny A.A."/>
            <person name="Slot J.C."/>
            <person name="Stielow J.B."/>
            <person name="Sun H."/>
            <person name="Kurtzman C.P."/>
            <person name="Blackwell M."/>
            <person name="Grigoriev I.V."/>
            <person name="Jeffries T.W."/>
        </authorList>
    </citation>
    <scope>NUCLEOTIDE SEQUENCE [LARGE SCALE GENOMIC DNA]</scope>
    <source>
        <strain evidence="2">ATCC 58044 / CBS 1984 / NCYC 433 / NRRL Y-366-8</strain>
    </source>
</reference>
<dbReference type="GeneID" id="30200580"/>
<proteinExistence type="predicted"/>
<dbReference type="AlphaFoldDB" id="A0A1E3P2S2"/>
<dbReference type="InterPro" id="IPR021624">
    <property type="entry name" value="Saw1"/>
</dbReference>
<dbReference type="RefSeq" id="XP_019038850.1">
    <property type="nucleotide sequence ID" value="XM_019183334.1"/>
</dbReference>
<dbReference type="GO" id="GO:0000736">
    <property type="term" value="P:double-strand break repair via single-strand annealing, removal of nonhomologous ends"/>
    <property type="evidence" value="ECO:0007669"/>
    <property type="project" value="InterPro"/>
</dbReference>